<feature type="compositionally biased region" description="Low complexity" evidence="1">
    <location>
        <begin position="831"/>
        <end position="840"/>
    </location>
</feature>
<accession>A0A8H6SM43</accession>
<dbReference type="Pfam" id="PF03235">
    <property type="entry name" value="GmrSD_N"/>
    <property type="match status" value="1"/>
</dbReference>
<feature type="compositionally biased region" description="Polar residues" evidence="1">
    <location>
        <begin position="1479"/>
        <end position="1490"/>
    </location>
</feature>
<feature type="compositionally biased region" description="Low complexity" evidence="1">
    <location>
        <begin position="493"/>
        <end position="502"/>
    </location>
</feature>
<feature type="region of interest" description="Disordered" evidence="1">
    <location>
        <begin position="1296"/>
        <end position="1323"/>
    </location>
</feature>
<feature type="compositionally biased region" description="Polar residues" evidence="1">
    <location>
        <begin position="1296"/>
        <end position="1305"/>
    </location>
</feature>
<evidence type="ECO:0000259" key="2">
    <source>
        <dbReference type="Pfam" id="PF03235"/>
    </source>
</evidence>
<dbReference type="GeneID" id="59346721"/>
<dbReference type="OrthoDB" id="5419821at2759"/>
<feature type="region of interest" description="Disordered" evidence="1">
    <location>
        <begin position="1341"/>
        <end position="1557"/>
    </location>
</feature>
<feature type="compositionally biased region" description="Pro residues" evidence="1">
    <location>
        <begin position="639"/>
        <end position="649"/>
    </location>
</feature>
<dbReference type="EMBL" id="JACAZF010000006">
    <property type="protein sequence ID" value="KAF7301849.1"/>
    <property type="molecule type" value="Genomic_DNA"/>
</dbReference>
<feature type="region of interest" description="Disordered" evidence="1">
    <location>
        <begin position="493"/>
        <end position="578"/>
    </location>
</feature>
<feature type="domain" description="GmrSD restriction endonucleases N-terminal" evidence="2">
    <location>
        <begin position="70"/>
        <end position="207"/>
    </location>
</feature>
<feature type="region of interest" description="Disordered" evidence="1">
    <location>
        <begin position="780"/>
        <end position="854"/>
    </location>
</feature>
<feature type="compositionally biased region" description="Pro residues" evidence="1">
    <location>
        <begin position="1443"/>
        <end position="1455"/>
    </location>
</feature>
<feature type="compositionally biased region" description="Polar residues" evidence="1">
    <location>
        <begin position="527"/>
        <end position="537"/>
    </location>
</feature>
<dbReference type="PANTHER" id="PTHR39639">
    <property type="entry name" value="CHROMOSOME 16, WHOLE GENOME SHOTGUN SEQUENCE"/>
    <property type="match status" value="1"/>
</dbReference>
<evidence type="ECO:0000313" key="3">
    <source>
        <dbReference type="EMBL" id="KAF7301849.1"/>
    </source>
</evidence>
<name>A0A8H6SM43_9AGAR</name>
<comment type="caution">
    <text evidence="3">The sequence shown here is derived from an EMBL/GenBank/DDBJ whole genome shotgun (WGS) entry which is preliminary data.</text>
</comment>
<evidence type="ECO:0000313" key="4">
    <source>
        <dbReference type="Proteomes" id="UP000636479"/>
    </source>
</evidence>
<reference evidence="3" key="1">
    <citation type="submission" date="2020-05" db="EMBL/GenBank/DDBJ databases">
        <title>Mycena genomes resolve the evolution of fungal bioluminescence.</title>
        <authorList>
            <person name="Tsai I.J."/>
        </authorList>
    </citation>
    <scope>NUCLEOTIDE SEQUENCE</scope>
    <source>
        <strain evidence="3">171206Taipei</strain>
    </source>
</reference>
<feature type="compositionally biased region" description="Low complexity" evidence="1">
    <location>
        <begin position="1505"/>
        <end position="1519"/>
    </location>
</feature>
<feature type="compositionally biased region" description="Polar residues" evidence="1">
    <location>
        <begin position="552"/>
        <end position="562"/>
    </location>
</feature>
<feature type="region of interest" description="Disordered" evidence="1">
    <location>
        <begin position="610"/>
        <end position="718"/>
    </location>
</feature>
<proteinExistence type="predicted"/>
<evidence type="ECO:0000256" key="1">
    <source>
        <dbReference type="SAM" id="MobiDB-lite"/>
    </source>
</evidence>
<dbReference type="InterPro" id="IPR004919">
    <property type="entry name" value="GmrSD_N"/>
</dbReference>
<feature type="compositionally biased region" description="Polar residues" evidence="1">
    <location>
        <begin position="1342"/>
        <end position="1353"/>
    </location>
</feature>
<dbReference type="RefSeq" id="XP_037219849.1">
    <property type="nucleotide sequence ID" value="XM_037364205.1"/>
</dbReference>
<feature type="region of interest" description="Disordered" evidence="1">
    <location>
        <begin position="391"/>
        <end position="458"/>
    </location>
</feature>
<sequence length="1557" mass="168711">MSIAKEEEGDFDDEYLGVGLEYPPSNPHYSTTASEASGSCLRHKFPQHVREEHTTVELFQWLQADKIDLGAEYQRKFVWPAESQTSLVDSILRGAPVNQLMFAKFTENGRQRLRCMDGKQRLTSLQKFMTGEIIFRNGEDGRKYFWTDNGTHRGATRLPAHDRQAFEKTVISCLVFDKILPEEERDIFERVQRGRPLSKAEKLRAIVSARASLVTGLETDFIVNVDSPLSQNLFKGSSLHRSVPFRSLAELVGAISLGKITPMVAGPEKWMLDQAAVPPLLEHDARETLEILELIHQRTHTLYQLAPVEFVVCGFLVYRHRSSTTLARLVDGIRSVTNDVREQHRGQIKMNTTVLGTMSESVATWASEGNVIHAQQGEISAVAELRRSKGVADAVPSPNTTATGVVELGSPPRSNKRPREEDGVKEEEPDIEILDGPPGTSAILPSPQKRPRLGLPQPNLSGVISNLATARPTQAAREGQYVFSAARGASQVSPSMASSSQPNVQPIPGPSHSIASQPSALAAQSQFGSPQTTQTAHAPTRPPSQPMMQVVHATNMQSSAHNSPILRPPSQPAGPSQPVFSQLAHVANPPTRPPSQPTMQVMHATNLQPNAHTSPIMRPPSQPAGSSQHPGFSQMRYPANPPPRPPSQPTTPVMHGTNMQPHIHNSPIMRTPSQPPVNPQTNLPPRPPSQPGRIHSPYNTATGYNAPARPPSQPTSQAILEGGTQMQSAMTANARMPSQPVASTSAVPYSQPPPVNYAPIPQANAGNEPVVYVDERGMLHQRPPSHALPPQTQYPHSSPIQQAALPPPPPTQFPYSAYVPQQPHPPPPMQYPYSGHFSSSQPPPSPQQFSLGSQHNINPTQQLVVQLLAAAQQQPHEFSATLLGKFLALPPSQQQIVFPRLAPRQQAAVLIDTRVLFDPAIALIATLAKETQTEVAALIPVRWADLKDHHVVKRFQELTPEERRVRFPHLDARGQAGSLVKMPLPEARGLLQVLPPERRAHVIGTVLWPVTAPDRPAVPPIVGEYFRGLDLDGRQRFLARLISARQAALLVLLSYTEAWALLPACSAEARDLASKWYPDFNKGLIQWYTTTTATRLRGLAWDVRVREFGRLTSTVRAGVIGLMTYAEAGPLIGTLSPADREATITHMTRETGERLKREAAAEQARQLQAIMATVGSARAATALPAVTDLTMDFTDAAPSSVLAQLPEPPLGEDQPMETETPVVDGLDAAEPVAQLPNTTTAASTMETVSENTELQPDPIIVEAEMPGVDELEVGTEVAPQTESQLPNTTTAALTMDSTDTASSSVPAPPLGREGENAQSSRIALENPILPVVDEVEMEIATQPEQQSTVTQPETNRESAAETETGTMSQPEGAPEVPNLEMQLPNSDDEGTAISTPRASPSPSPAPLESSQEIPVQRERRASSPILEDPSMPGTRDPTEPVIKPEPGPDRVPSPSPSTSRKPISMRFSPTGLLPESPARSRSSVSRTEGTGTPGKVLSRIVVQRVAPSLSGSGSVASSSREAEQKTPRKVVVVRTSPMKKNVVKGKKGRGPPGQRGM</sequence>
<dbReference type="Proteomes" id="UP000636479">
    <property type="component" value="Unassembled WGS sequence"/>
</dbReference>
<feature type="compositionally biased region" description="Pro residues" evidence="1">
    <location>
        <begin position="673"/>
        <end position="690"/>
    </location>
</feature>
<feature type="compositionally biased region" description="Low complexity" evidence="1">
    <location>
        <begin position="513"/>
        <end position="526"/>
    </location>
</feature>
<organism evidence="3 4">
    <name type="scientific">Mycena indigotica</name>
    <dbReference type="NCBI Taxonomy" id="2126181"/>
    <lineage>
        <taxon>Eukaryota</taxon>
        <taxon>Fungi</taxon>
        <taxon>Dikarya</taxon>
        <taxon>Basidiomycota</taxon>
        <taxon>Agaricomycotina</taxon>
        <taxon>Agaricomycetes</taxon>
        <taxon>Agaricomycetidae</taxon>
        <taxon>Agaricales</taxon>
        <taxon>Marasmiineae</taxon>
        <taxon>Mycenaceae</taxon>
        <taxon>Mycena</taxon>
    </lineage>
</organism>
<protein>
    <submittedName>
        <fullName evidence="3">DUF262 domain-containing protein</fullName>
    </submittedName>
</protein>
<dbReference type="PANTHER" id="PTHR39639:SF1">
    <property type="entry name" value="DUF262 DOMAIN-CONTAINING PROTEIN"/>
    <property type="match status" value="1"/>
</dbReference>
<gene>
    <name evidence="3" type="ORF">MIND_00750800</name>
</gene>
<keyword evidence="4" id="KW-1185">Reference proteome</keyword>
<feature type="compositionally biased region" description="Acidic residues" evidence="1">
    <location>
        <begin position="423"/>
        <end position="433"/>
    </location>
</feature>